<evidence type="ECO:0000313" key="6">
    <source>
        <dbReference type="Proteomes" id="UP000075260"/>
    </source>
</evidence>
<evidence type="ECO:0000313" key="5">
    <source>
        <dbReference type="EMBL" id="KYF72379.1"/>
    </source>
</evidence>
<dbReference type="InterPro" id="IPR002508">
    <property type="entry name" value="MurNAc-LAA_cat"/>
</dbReference>
<evidence type="ECO:0000256" key="2">
    <source>
        <dbReference type="ARBA" id="ARBA00011901"/>
    </source>
</evidence>
<gene>
    <name evidence="5" type="ORF">BE15_35355</name>
</gene>
<dbReference type="InterPro" id="IPR006311">
    <property type="entry name" value="TAT_signal"/>
</dbReference>
<dbReference type="CDD" id="cd02696">
    <property type="entry name" value="MurNAc-LAA"/>
    <property type="match status" value="1"/>
</dbReference>
<dbReference type="GO" id="GO:0009253">
    <property type="term" value="P:peptidoglycan catabolic process"/>
    <property type="evidence" value="ECO:0007669"/>
    <property type="project" value="InterPro"/>
</dbReference>
<feature type="domain" description="MurNAc-LAA" evidence="4">
    <location>
        <begin position="131"/>
        <end position="282"/>
    </location>
</feature>
<accession>A0A150QWH4</accession>
<evidence type="ECO:0000259" key="4">
    <source>
        <dbReference type="SMART" id="SM00646"/>
    </source>
</evidence>
<dbReference type="PANTHER" id="PTHR30404:SF0">
    <property type="entry name" value="N-ACETYLMURAMOYL-L-ALANINE AMIDASE AMIC"/>
    <property type="match status" value="1"/>
</dbReference>
<reference evidence="5 6" key="1">
    <citation type="submission" date="2014-02" db="EMBL/GenBank/DDBJ databases">
        <title>The small core and large imbalanced accessory genome model reveals a collaborative survival strategy of Sorangium cellulosum strains in nature.</title>
        <authorList>
            <person name="Han K."/>
            <person name="Peng R."/>
            <person name="Blom J."/>
            <person name="Li Y.-Z."/>
        </authorList>
    </citation>
    <scope>NUCLEOTIDE SEQUENCE [LARGE SCALE GENOMIC DNA]</scope>
    <source>
        <strain evidence="5 6">So0008-312</strain>
    </source>
</reference>
<dbReference type="SUPFAM" id="SSF53187">
    <property type="entry name" value="Zn-dependent exopeptidases"/>
    <property type="match status" value="1"/>
</dbReference>
<sequence length="307" mass="32673">MISRRKLVLGLAGAAGVAALSRARCPGPPRDPAARRALKLPIAPSGWPFPGARVVAPAAVFPSDFGVRRIYLDPGHGAPGNAGNVSCFCVEEQDFTLSAAHALAERLNATGRFEARVGRTADRPVRYQERAEDAARWRAEAFVSLHSDVRGRIETWSPAPGRTCPFNLAAPGFAVLWSDEGEPALCARRLALARAFARRMAEAGLMPYRGASYRGLYEPDSAQAGVFVDRHPPGQRIFVLRRPTMPSVLIETHHALDAREAARWTEPATLDAFAAATAAALADTVGRGNAVAETLGGGDAPASRPPT</sequence>
<keyword evidence="3" id="KW-0378">Hydrolase</keyword>
<dbReference type="PROSITE" id="PS51318">
    <property type="entry name" value="TAT"/>
    <property type="match status" value="1"/>
</dbReference>
<dbReference type="RefSeq" id="WP_061606387.1">
    <property type="nucleotide sequence ID" value="NZ_JEMA01000265.1"/>
</dbReference>
<dbReference type="Gene3D" id="3.40.630.40">
    <property type="entry name" value="Zn-dependent exopeptidases"/>
    <property type="match status" value="1"/>
</dbReference>
<comment type="caution">
    <text evidence="5">The sequence shown here is derived from an EMBL/GenBank/DDBJ whole genome shotgun (WGS) entry which is preliminary data.</text>
</comment>
<evidence type="ECO:0000256" key="3">
    <source>
        <dbReference type="ARBA" id="ARBA00022801"/>
    </source>
</evidence>
<dbReference type="GO" id="GO:0030288">
    <property type="term" value="C:outer membrane-bounded periplasmic space"/>
    <property type="evidence" value="ECO:0007669"/>
    <property type="project" value="TreeGrafter"/>
</dbReference>
<comment type="catalytic activity">
    <reaction evidence="1">
        <text>Hydrolyzes the link between N-acetylmuramoyl residues and L-amino acid residues in certain cell-wall glycopeptides.</text>
        <dbReference type="EC" id="3.5.1.28"/>
    </reaction>
</comment>
<dbReference type="SMART" id="SM00646">
    <property type="entry name" value="Ami_3"/>
    <property type="match status" value="1"/>
</dbReference>
<dbReference type="Proteomes" id="UP000075260">
    <property type="component" value="Unassembled WGS sequence"/>
</dbReference>
<dbReference type="AlphaFoldDB" id="A0A150QWH4"/>
<dbReference type="EC" id="3.5.1.28" evidence="2"/>
<proteinExistence type="predicted"/>
<name>A0A150QWH4_SORCE</name>
<dbReference type="PANTHER" id="PTHR30404">
    <property type="entry name" value="N-ACETYLMURAMOYL-L-ALANINE AMIDASE"/>
    <property type="match status" value="1"/>
</dbReference>
<dbReference type="InterPro" id="IPR050695">
    <property type="entry name" value="N-acetylmuramoyl_amidase_3"/>
</dbReference>
<dbReference type="OrthoDB" id="5381914at2"/>
<organism evidence="5 6">
    <name type="scientific">Sorangium cellulosum</name>
    <name type="common">Polyangium cellulosum</name>
    <dbReference type="NCBI Taxonomy" id="56"/>
    <lineage>
        <taxon>Bacteria</taxon>
        <taxon>Pseudomonadati</taxon>
        <taxon>Myxococcota</taxon>
        <taxon>Polyangia</taxon>
        <taxon>Polyangiales</taxon>
        <taxon>Polyangiaceae</taxon>
        <taxon>Sorangium</taxon>
    </lineage>
</organism>
<dbReference type="GO" id="GO:0008745">
    <property type="term" value="F:N-acetylmuramoyl-L-alanine amidase activity"/>
    <property type="evidence" value="ECO:0007669"/>
    <property type="project" value="UniProtKB-EC"/>
</dbReference>
<dbReference type="EMBL" id="JEMA01000265">
    <property type="protein sequence ID" value="KYF72379.1"/>
    <property type="molecule type" value="Genomic_DNA"/>
</dbReference>
<evidence type="ECO:0000256" key="1">
    <source>
        <dbReference type="ARBA" id="ARBA00001561"/>
    </source>
</evidence>
<dbReference type="Pfam" id="PF01520">
    <property type="entry name" value="Amidase_3"/>
    <property type="match status" value="1"/>
</dbReference>
<protein>
    <recommendedName>
        <fullName evidence="2">N-acetylmuramoyl-L-alanine amidase</fullName>
        <ecNumber evidence="2">3.5.1.28</ecNumber>
    </recommendedName>
</protein>